<evidence type="ECO:0000313" key="2">
    <source>
        <dbReference type="EMBL" id="AXA33148.1"/>
    </source>
</evidence>
<dbReference type="AlphaFoldDB" id="A0A2Z4XX18"/>
<dbReference type="KEGG" id="fad:CDH04_01365"/>
<reference evidence="2 3" key="1">
    <citation type="submission" date="2017-06" db="EMBL/GenBank/DDBJ databases">
        <title>Complete genome of Francisella adeliensis.</title>
        <authorList>
            <person name="Vallesi A."/>
            <person name="Sjodin A."/>
        </authorList>
    </citation>
    <scope>NUCLEOTIDE SEQUENCE [LARGE SCALE GENOMIC DNA]</scope>
    <source>
        <strain evidence="2 3">FDC440</strain>
    </source>
</reference>
<feature type="transmembrane region" description="Helical" evidence="1">
    <location>
        <begin position="6"/>
        <end position="27"/>
    </location>
</feature>
<dbReference type="EMBL" id="CP021781">
    <property type="protein sequence ID" value="AXA33148.1"/>
    <property type="molecule type" value="Genomic_DNA"/>
</dbReference>
<feature type="transmembrane region" description="Helical" evidence="1">
    <location>
        <begin position="66"/>
        <end position="87"/>
    </location>
</feature>
<feature type="transmembrane region" description="Helical" evidence="1">
    <location>
        <begin position="99"/>
        <end position="120"/>
    </location>
</feature>
<evidence type="ECO:0000313" key="3">
    <source>
        <dbReference type="Proteomes" id="UP000251120"/>
    </source>
</evidence>
<feature type="transmembrane region" description="Helical" evidence="1">
    <location>
        <begin position="158"/>
        <end position="179"/>
    </location>
</feature>
<keyword evidence="1" id="KW-1133">Transmembrane helix</keyword>
<name>A0A2Z4XX18_9GAMM</name>
<accession>A0A2Z4XX18</accession>
<proteinExistence type="predicted"/>
<dbReference type="Proteomes" id="UP000251120">
    <property type="component" value="Chromosome"/>
</dbReference>
<keyword evidence="1" id="KW-0472">Membrane</keyword>
<evidence type="ECO:0000256" key="1">
    <source>
        <dbReference type="SAM" id="Phobius"/>
    </source>
</evidence>
<organism evidence="2 3">
    <name type="scientific">Francisella adeliensis</name>
    <dbReference type="NCBI Taxonomy" id="2007306"/>
    <lineage>
        <taxon>Bacteria</taxon>
        <taxon>Pseudomonadati</taxon>
        <taxon>Pseudomonadota</taxon>
        <taxon>Gammaproteobacteria</taxon>
        <taxon>Thiotrichales</taxon>
        <taxon>Francisellaceae</taxon>
        <taxon>Francisella</taxon>
    </lineage>
</organism>
<keyword evidence="1" id="KW-0812">Transmembrane</keyword>
<gene>
    <name evidence="2" type="ORF">CDH04_01365</name>
</gene>
<feature type="transmembrane region" description="Helical" evidence="1">
    <location>
        <begin position="191"/>
        <end position="213"/>
    </location>
</feature>
<sequence length="313" mass="36998">MLLFTVIIFLILLIALSLLLAFFLYYISTIKRFIRVIFIKNCRERLKSNENKNISKIYIKKLRKKVFFIMLNPSLVWNLFLDFLSLFKELVSKFDNLEIKVFAGINILILYVGFIYGFLYQSLYNVSDFISLNLFDIYKFGLEAFFQVNIYSDHMYSFVLFLYFLIFISLEIFVRILILERKSGLRIFPKIYYLGVVTIIFLFSIILIKSYLLSRESNKIYQMMLNGNIATVFSDNKYNYVSDPEKAYTYLVPLNKNIQNSSNVEKYGVLHISYNDALIKGVVTRIKENKKELESKVGEKKYNQILKAYQDVS</sequence>
<protein>
    <submittedName>
        <fullName evidence="2">Uncharacterized protein</fullName>
    </submittedName>
</protein>